<organism evidence="2 3">
    <name type="scientific">Alloscardovia theropitheci</name>
    <dbReference type="NCBI Taxonomy" id="2496842"/>
    <lineage>
        <taxon>Bacteria</taxon>
        <taxon>Bacillati</taxon>
        <taxon>Actinomycetota</taxon>
        <taxon>Actinomycetes</taxon>
        <taxon>Bifidobacteriales</taxon>
        <taxon>Bifidobacteriaceae</taxon>
        <taxon>Alloscardovia</taxon>
    </lineage>
</organism>
<dbReference type="OrthoDB" id="3243347at2"/>
<proteinExistence type="predicted"/>
<evidence type="ECO:0000256" key="1">
    <source>
        <dbReference type="SAM" id="Phobius"/>
    </source>
</evidence>
<evidence type="ECO:0008006" key="4">
    <source>
        <dbReference type="Google" id="ProtNLM"/>
    </source>
</evidence>
<sequence length="153" mass="17381">MSRKTTYQRALIVFCALFVLLAILGLMLAGLATIEDEFAKEPRYMWIHTPIMCLLALFPIPVTVWTVLTTYHFSFGYTKLSTERLLTYLRVSFWLAIAQAIIGFSIPFTVSTFLGEGNPPMLIAWVTVTMVPFFIACFIALLKQKIIDVMKES</sequence>
<reference evidence="2 3" key="1">
    <citation type="submission" date="2018-12" db="EMBL/GenBank/DDBJ databases">
        <title>Alloscrdovia theropitheci sp. nov: a novel taxon from the feces of the bleeding-herat monkey (Theropithecus geleda).</title>
        <authorList>
            <person name="Modesto M."/>
        </authorList>
    </citation>
    <scope>NUCLEOTIDE SEQUENCE [LARGE SCALE GENOMIC DNA]</scope>
    <source>
        <strain evidence="2 3">GLDI4/2</strain>
    </source>
</reference>
<dbReference type="EMBL" id="RXLP01000019">
    <property type="protein sequence ID" value="TCD54220.1"/>
    <property type="molecule type" value="Genomic_DNA"/>
</dbReference>
<dbReference type="AlphaFoldDB" id="A0A4R0QXC4"/>
<keyword evidence="1" id="KW-0812">Transmembrane</keyword>
<accession>A0A4R0QXC4</accession>
<comment type="caution">
    <text evidence="2">The sequence shown here is derived from an EMBL/GenBank/DDBJ whole genome shotgun (WGS) entry which is preliminary data.</text>
</comment>
<evidence type="ECO:0000313" key="2">
    <source>
        <dbReference type="EMBL" id="TCD54220.1"/>
    </source>
</evidence>
<dbReference type="RefSeq" id="WP_131283850.1">
    <property type="nucleotide sequence ID" value="NZ_RXLP01000019.1"/>
</dbReference>
<dbReference type="Proteomes" id="UP000291289">
    <property type="component" value="Unassembled WGS sequence"/>
</dbReference>
<feature type="transmembrane region" description="Helical" evidence="1">
    <location>
        <begin position="12"/>
        <end position="34"/>
    </location>
</feature>
<evidence type="ECO:0000313" key="3">
    <source>
        <dbReference type="Proteomes" id="UP000291289"/>
    </source>
</evidence>
<protein>
    <recommendedName>
        <fullName evidence="4">DUF2975 domain-containing protein</fullName>
    </recommendedName>
</protein>
<feature type="transmembrane region" description="Helical" evidence="1">
    <location>
        <begin position="122"/>
        <end position="142"/>
    </location>
</feature>
<feature type="transmembrane region" description="Helical" evidence="1">
    <location>
        <begin position="46"/>
        <end position="68"/>
    </location>
</feature>
<keyword evidence="1" id="KW-0472">Membrane</keyword>
<feature type="transmembrane region" description="Helical" evidence="1">
    <location>
        <begin position="88"/>
        <end position="110"/>
    </location>
</feature>
<name>A0A4R0QXC4_9BIFI</name>
<keyword evidence="1" id="KW-1133">Transmembrane helix</keyword>
<gene>
    <name evidence="2" type="ORF">EJ419_04030</name>
</gene>
<keyword evidence="3" id="KW-1185">Reference proteome</keyword>